<dbReference type="PROSITE" id="PS00923">
    <property type="entry name" value="ASP_GLU_RACEMASE_1"/>
    <property type="match status" value="1"/>
</dbReference>
<dbReference type="PANTHER" id="PTHR21198:SF7">
    <property type="entry name" value="ASPARTATE-GLUTAMATE RACEMASE FAMILY"/>
    <property type="match status" value="1"/>
</dbReference>
<dbReference type="AlphaFoldDB" id="A0A220U6N5"/>
<keyword evidence="2" id="KW-0413">Isomerase</keyword>
<proteinExistence type="inferred from homology"/>
<organism evidence="3 4">
    <name type="scientific">Virgibacillus phasianinus</name>
    <dbReference type="NCBI Taxonomy" id="2017483"/>
    <lineage>
        <taxon>Bacteria</taxon>
        <taxon>Bacillati</taxon>
        <taxon>Bacillota</taxon>
        <taxon>Bacilli</taxon>
        <taxon>Bacillales</taxon>
        <taxon>Bacillaceae</taxon>
        <taxon>Virgibacillus</taxon>
    </lineage>
</organism>
<dbReference type="SUPFAM" id="SSF53681">
    <property type="entry name" value="Aspartate/glutamate racemase"/>
    <property type="match status" value="2"/>
</dbReference>
<dbReference type="OrthoDB" id="9803739at2"/>
<reference evidence="3 4" key="1">
    <citation type="submission" date="2017-07" db="EMBL/GenBank/DDBJ databases">
        <title>Virgibacillus sp. LM2416.</title>
        <authorList>
            <person name="Tak E.J."/>
            <person name="Bae J.-W."/>
        </authorList>
    </citation>
    <scope>NUCLEOTIDE SEQUENCE [LARGE SCALE GENOMIC DNA]</scope>
    <source>
        <strain evidence="3 4">LM2416</strain>
    </source>
</reference>
<dbReference type="InterPro" id="IPR015942">
    <property type="entry name" value="Asp/Glu/hydantoin_racemase"/>
</dbReference>
<gene>
    <name evidence="3" type="ORF">CFK37_17300</name>
</gene>
<dbReference type="PANTHER" id="PTHR21198">
    <property type="entry name" value="GLUTAMATE RACEMASE"/>
    <property type="match status" value="1"/>
</dbReference>
<dbReference type="Proteomes" id="UP000198312">
    <property type="component" value="Chromosome"/>
</dbReference>
<dbReference type="RefSeq" id="WP_089063046.1">
    <property type="nucleotide sequence ID" value="NZ_CP022315.1"/>
</dbReference>
<accession>A0A220U6N5</accession>
<dbReference type="Gene3D" id="3.40.50.1860">
    <property type="match status" value="2"/>
</dbReference>
<dbReference type="NCBIfam" id="TIGR00035">
    <property type="entry name" value="asp_race"/>
    <property type="match status" value="1"/>
</dbReference>
<dbReference type="InterPro" id="IPR004380">
    <property type="entry name" value="Asp_race"/>
</dbReference>
<evidence type="ECO:0000256" key="2">
    <source>
        <dbReference type="ARBA" id="ARBA00023235"/>
    </source>
</evidence>
<dbReference type="GO" id="GO:0047661">
    <property type="term" value="F:amino-acid racemase activity"/>
    <property type="evidence" value="ECO:0007669"/>
    <property type="project" value="InterPro"/>
</dbReference>
<comment type="similarity">
    <text evidence="1">Belongs to the aspartate/glutamate racemases family.</text>
</comment>
<protein>
    <submittedName>
        <fullName evidence="3">Aspartate racemase</fullName>
    </submittedName>
</protein>
<dbReference type="EMBL" id="CP022315">
    <property type="protein sequence ID" value="ASK63787.1"/>
    <property type="molecule type" value="Genomic_DNA"/>
</dbReference>
<sequence>MSKTVGIIGGMGPMATVDMMQKIISHTPAKTDQEHLHIIVDNNPKIPDRMAAILSGGTDLVPFLVQSAQLLQNTGAELLVIACNSAHYFLPEVQKEVTVPILNMPNETAIYMKKLALKKVGMLATDATLRKKLFHKPFQSQGITLLEPDPYMQKMVMKGIFHIKQGDLKSGKACFLSVCDLLVKNGAEAIVAGCTEISLVLHSTAAVIVIDPTDILTQSVVKEGYDQYEGDLS</sequence>
<evidence type="ECO:0000313" key="3">
    <source>
        <dbReference type="EMBL" id="ASK63787.1"/>
    </source>
</evidence>
<keyword evidence="4" id="KW-1185">Reference proteome</keyword>
<evidence type="ECO:0000313" key="4">
    <source>
        <dbReference type="Proteomes" id="UP000198312"/>
    </source>
</evidence>
<dbReference type="KEGG" id="vil:CFK37_17300"/>
<dbReference type="InterPro" id="IPR018187">
    <property type="entry name" value="Asp/Glu_racemase_AS_1"/>
</dbReference>
<dbReference type="Pfam" id="PF01177">
    <property type="entry name" value="Asp_Glu_race"/>
    <property type="match status" value="1"/>
</dbReference>
<name>A0A220U6N5_9BACI</name>
<dbReference type="InterPro" id="IPR001920">
    <property type="entry name" value="Asp/Glu_race"/>
</dbReference>
<evidence type="ECO:0000256" key="1">
    <source>
        <dbReference type="ARBA" id="ARBA00007847"/>
    </source>
</evidence>